<reference evidence="3" key="1">
    <citation type="submission" date="2021-11" db="EMBL/GenBank/DDBJ databases">
        <title>Cultivation dependent microbiological survey of springs from the worlds oldest radium mine currently devoted to the extraction of radon-saturated water.</title>
        <authorList>
            <person name="Kapinusova G."/>
            <person name="Smrhova T."/>
            <person name="Strejcek M."/>
            <person name="Suman J."/>
            <person name="Jani K."/>
            <person name="Pajer P."/>
            <person name="Uhlik O."/>
        </authorList>
    </citation>
    <scope>NUCLEOTIDE SEQUENCE [LARGE SCALE GENOMIC DNA]</scope>
    <source>
        <strain evidence="3">J379</strain>
    </source>
</reference>
<gene>
    <name evidence="2" type="ORF">LRS13_13625</name>
</gene>
<dbReference type="Proteomes" id="UP001058860">
    <property type="component" value="Chromosome"/>
</dbReference>
<feature type="domain" description="Siroheme decarboxylase NirL-like HTH" evidence="1">
    <location>
        <begin position="9"/>
        <end position="52"/>
    </location>
</feature>
<dbReference type="InterPro" id="IPR053953">
    <property type="entry name" value="NirdL-like_HTH"/>
</dbReference>
<dbReference type="EMBL" id="CP088295">
    <property type="protein sequence ID" value="UUY01763.1"/>
    <property type="molecule type" value="Genomic_DNA"/>
</dbReference>
<protein>
    <recommendedName>
        <fullName evidence="1">Siroheme decarboxylase NirL-like HTH domain-containing protein</fullName>
    </recommendedName>
</protein>
<organism evidence="2 3">
    <name type="scientific">Svornostia abyssi</name>
    <dbReference type="NCBI Taxonomy" id="2898438"/>
    <lineage>
        <taxon>Bacteria</taxon>
        <taxon>Bacillati</taxon>
        <taxon>Actinomycetota</taxon>
        <taxon>Thermoleophilia</taxon>
        <taxon>Solirubrobacterales</taxon>
        <taxon>Baekduiaceae</taxon>
        <taxon>Svornostia</taxon>
    </lineage>
</organism>
<dbReference type="Pfam" id="PF22451">
    <property type="entry name" value="NirdL-like_HTH"/>
    <property type="match status" value="2"/>
</dbReference>
<sequence length="335" mass="35809">MIPAASAYDDAVLARLRRGLALAERPFAVLAADVGACEQEVVADVRRLLTSGRFDGLAPVFPAAAFGLRPTTVAASVPGGAEWRAERILTQHPGVSHVTFRDHTFAVWFSIAIDPASRLGLAGTLRVLGDELAARAIHPLPARRVIIAGGRPWPVVPTPAKDGRRPFDRAVVLALQAGVPVDERPFARGAAMLGTSERALVEHLRDMRRRRMLLRVGAVGARSPRAGDRAVLALRDADEAAADRVVALPAVAAVTHRVGCTGFPYSTHVSLTAPDGAIEDTAAEVERASRAAGSILLRARRTVKLRRLLFAPEEHELWEDLHARGLVSTDRSPGG</sequence>
<name>A0ABY5PAY6_9ACTN</name>
<dbReference type="RefSeq" id="WP_353862312.1">
    <property type="nucleotide sequence ID" value="NZ_CP088295.1"/>
</dbReference>
<keyword evidence="3" id="KW-1185">Reference proteome</keyword>
<dbReference type="Gene3D" id="1.10.10.2890">
    <property type="match status" value="2"/>
</dbReference>
<evidence type="ECO:0000313" key="2">
    <source>
        <dbReference type="EMBL" id="UUY01763.1"/>
    </source>
</evidence>
<dbReference type="Gene3D" id="3.30.70.3460">
    <property type="match status" value="1"/>
</dbReference>
<proteinExistence type="predicted"/>
<evidence type="ECO:0000313" key="3">
    <source>
        <dbReference type="Proteomes" id="UP001058860"/>
    </source>
</evidence>
<feature type="domain" description="Siroheme decarboxylase NirL-like HTH" evidence="1">
    <location>
        <begin position="168"/>
        <end position="212"/>
    </location>
</feature>
<accession>A0ABY5PAY6</accession>
<evidence type="ECO:0000259" key="1">
    <source>
        <dbReference type="Pfam" id="PF22451"/>
    </source>
</evidence>